<feature type="compositionally biased region" description="Polar residues" evidence="1">
    <location>
        <begin position="1"/>
        <end position="15"/>
    </location>
</feature>
<evidence type="ECO:0000256" key="1">
    <source>
        <dbReference type="SAM" id="MobiDB-lite"/>
    </source>
</evidence>
<sequence length="62" mass="6753">MASTTGKIATATQPAPYQPMEIKTPDHRQLHLRGGNEENDRCGQQRSQDMTECLAAQLAPAS</sequence>
<organism evidence="2">
    <name type="scientific">Bionectria ochroleuca</name>
    <name type="common">Gliocladium roseum</name>
    <dbReference type="NCBI Taxonomy" id="29856"/>
    <lineage>
        <taxon>Eukaryota</taxon>
        <taxon>Fungi</taxon>
        <taxon>Dikarya</taxon>
        <taxon>Ascomycota</taxon>
        <taxon>Pezizomycotina</taxon>
        <taxon>Sordariomycetes</taxon>
        <taxon>Hypocreomycetidae</taxon>
        <taxon>Hypocreales</taxon>
        <taxon>Bionectriaceae</taxon>
        <taxon>Clonostachys</taxon>
    </lineage>
</organism>
<evidence type="ECO:0000313" key="2">
    <source>
        <dbReference type="EMBL" id="CEO50912.1"/>
    </source>
</evidence>
<name>A0A0B7K5T6_BIOOC</name>
<protein>
    <submittedName>
        <fullName evidence="2">Uncharacterized protein</fullName>
    </submittedName>
</protein>
<feature type="region of interest" description="Disordered" evidence="1">
    <location>
        <begin position="1"/>
        <end position="21"/>
    </location>
</feature>
<reference evidence="2" key="1">
    <citation type="submission" date="2015-01" db="EMBL/GenBank/DDBJ databases">
        <authorList>
            <person name="Durling Mikael"/>
        </authorList>
    </citation>
    <scope>NUCLEOTIDE SEQUENCE</scope>
</reference>
<dbReference type="EMBL" id="CDPU01000020">
    <property type="protein sequence ID" value="CEO50912.1"/>
    <property type="molecule type" value="Genomic_DNA"/>
</dbReference>
<proteinExistence type="predicted"/>
<accession>A0A0B7K5T6</accession>
<gene>
    <name evidence="2" type="ORF">BN869_000006970_1</name>
</gene>
<dbReference type="AlphaFoldDB" id="A0A0B7K5T6"/>